<gene>
    <name evidence="2" type="ORF">COCNU_05G004560</name>
</gene>
<organism evidence="2 3">
    <name type="scientific">Cocos nucifera</name>
    <name type="common">Coconut palm</name>
    <dbReference type="NCBI Taxonomy" id="13894"/>
    <lineage>
        <taxon>Eukaryota</taxon>
        <taxon>Viridiplantae</taxon>
        <taxon>Streptophyta</taxon>
        <taxon>Embryophyta</taxon>
        <taxon>Tracheophyta</taxon>
        <taxon>Spermatophyta</taxon>
        <taxon>Magnoliopsida</taxon>
        <taxon>Liliopsida</taxon>
        <taxon>Arecaceae</taxon>
        <taxon>Arecoideae</taxon>
        <taxon>Cocoseae</taxon>
        <taxon>Attaleinae</taxon>
        <taxon>Cocos</taxon>
    </lineage>
</organism>
<evidence type="ECO:0000313" key="2">
    <source>
        <dbReference type="EMBL" id="KAG1342227.1"/>
    </source>
</evidence>
<feature type="domain" description="EF-hand" evidence="1">
    <location>
        <begin position="1"/>
        <end position="36"/>
    </location>
</feature>
<dbReference type="OrthoDB" id="1914225at2759"/>
<dbReference type="SUPFAM" id="SSF47473">
    <property type="entry name" value="EF-hand"/>
    <property type="match status" value="1"/>
</dbReference>
<dbReference type="InterPro" id="IPR002048">
    <property type="entry name" value="EF_hand_dom"/>
</dbReference>
<reference evidence="2" key="1">
    <citation type="journal article" date="2017" name="Gigascience">
        <title>The genome draft of coconut (Cocos nucifera).</title>
        <authorList>
            <person name="Xiao Y."/>
            <person name="Xu P."/>
            <person name="Fan H."/>
            <person name="Baudouin L."/>
            <person name="Xia W."/>
            <person name="Bocs S."/>
            <person name="Xu J."/>
            <person name="Li Q."/>
            <person name="Guo A."/>
            <person name="Zhou L."/>
            <person name="Li J."/>
            <person name="Wu Y."/>
            <person name="Ma Z."/>
            <person name="Armero A."/>
            <person name="Issali A.E."/>
            <person name="Liu N."/>
            <person name="Peng M."/>
            <person name="Yang Y."/>
        </authorList>
    </citation>
    <scope>NUCLEOTIDE SEQUENCE</scope>
    <source>
        <tissue evidence="2">Spear leaf of Hainan Tall coconut</tissue>
    </source>
</reference>
<evidence type="ECO:0000259" key="1">
    <source>
        <dbReference type="PROSITE" id="PS50222"/>
    </source>
</evidence>
<dbReference type="EMBL" id="CM017876">
    <property type="protein sequence ID" value="KAG1342227.1"/>
    <property type="molecule type" value="Genomic_DNA"/>
</dbReference>
<dbReference type="Gene3D" id="1.10.238.10">
    <property type="entry name" value="EF-hand"/>
    <property type="match status" value="1"/>
</dbReference>
<dbReference type="GO" id="GO:0005509">
    <property type="term" value="F:calcium ion binding"/>
    <property type="evidence" value="ECO:0007669"/>
    <property type="project" value="InterPro"/>
</dbReference>
<dbReference type="InterPro" id="IPR011992">
    <property type="entry name" value="EF-hand-dom_pair"/>
</dbReference>
<dbReference type="PROSITE" id="PS50222">
    <property type="entry name" value="EF_HAND_2"/>
    <property type="match status" value="1"/>
</dbReference>
<evidence type="ECO:0000313" key="3">
    <source>
        <dbReference type="Proteomes" id="UP000797356"/>
    </source>
</evidence>
<name>A0A8K0I821_COCNU</name>
<accession>A0A8K0I821</accession>
<reference evidence="2" key="2">
    <citation type="submission" date="2019-07" db="EMBL/GenBank/DDBJ databases">
        <authorList>
            <person name="Yang Y."/>
            <person name="Bocs S."/>
            <person name="Baudouin L."/>
        </authorList>
    </citation>
    <scope>NUCLEOTIDE SEQUENCE</scope>
    <source>
        <tissue evidence="2">Spear leaf of Hainan Tall coconut</tissue>
    </source>
</reference>
<proteinExistence type="predicted"/>
<protein>
    <submittedName>
        <fullName evidence="2">Putative calcium-binding protein CML23</fullName>
    </submittedName>
</protein>
<keyword evidence="3" id="KW-1185">Reference proteome</keyword>
<dbReference type="Proteomes" id="UP000797356">
    <property type="component" value="Chromosome 5"/>
</dbReference>
<comment type="caution">
    <text evidence="2">The sequence shown here is derived from an EMBL/GenBank/DDBJ whole genome shotgun (WGS) entry which is preliminary data.</text>
</comment>
<sequence>MSAEEFKKLVELADATEDGKISRHELHKALRSAAVNFAGLRAWIAMRHIDTNGNRVIDGDQEFKSLIEYAKKQWNVR</sequence>
<dbReference type="AlphaFoldDB" id="A0A8K0I821"/>